<evidence type="ECO:0000313" key="3">
    <source>
        <dbReference type="Proteomes" id="UP000075243"/>
    </source>
</evidence>
<dbReference type="InterPro" id="IPR012337">
    <property type="entry name" value="RNaseH-like_sf"/>
</dbReference>
<dbReference type="GO" id="GO:0015074">
    <property type="term" value="P:DNA integration"/>
    <property type="evidence" value="ECO:0007669"/>
    <property type="project" value="InterPro"/>
</dbReference>
<dbReference type="PANTHER" id="PTHR48475">
    <property type="entry name" value="RIBONUCLEASE H"/>
    <property type="match status" value="1"/>
</dbReference>
<organism evidence="2 3">
    <name type="scientific">Cajanus cajan</name>
    <name type="common">Pigeon pea</name>
    <name type="synonym">Cajanus indicus</name>
    <dbReference type="NCBI Taxonomy" id="3821"/>
    <lineage>
        <taxon>Eukaryota</taxon>
        <taxon>Viridiplantae</taxon>
        <taxon>Streptophyta</taxon>
        <taxon>Embryophyta</taxon>
        <taxon>Tracheophyta</taxon>
        <taxon>Spermatophyta</taxon>
        <taxon>Magnoliopsida</taxon>
        <taxon>eudicotyledons</taxon>
        <taxon>Gunneridae</taxon>
        <taxon>Pentapetalae</taxon>
        <taxon>rosids</taxon>
        <taxon>fabids</taxon>
        <taxon>Fabales</taxon>
        <taxon>Fabaceae</taxon>
        <taxon>Papilionoideae</taxon>
        <taxon>50 kb inversion clade</taxon>
        <taxon>NPAAA clade</taxon>
        <taxon>indigoferoid/millettioid clade</taxon>
        <taxon>Phaseoleae</taxon>
        <taxon>Cajanus</taxon>
    </lineage>
</organism>
<dbReference type="AlphaFoldDB" id="A0A151R8Y7"/>
<dbReference type="Gramene" id="C.cajan_38777.t">
    <property type="protein sequence ID" value="C.cajan_38777.t"/>
    <property type="gene ID" value="C.cajan_38777"/>
</dbReference>
<dbReference type="SUPFAM" id="SSF53098">
    <property type="entry name" value="Ribonuclease H-like"/>
    <property type="match status" value="1"/>
</dbReference>
<evidence type="ECO:0000259" key="1">
    <source>
        <dbReference type="PROSITE" id="PS50994"/>
    </source>
</evidence>
<gene>
    <name evidence="2" type="ORF">KK1_039756</name>
</gene>
<dbReference type="PROSITE" id="PS50994">
    <property type="entry name" value="INTEGRASE"/>
    <property type="match status" value="1"/>
</dbReference>
<evidence type="ECO:0000313" key="2">
    <source>
        <dbReference type="EMBL" id="KYP38969.1"/>
    </source>
</evidence>
<dbReference type="OMA" id="PMTIHEM"/>
<feature type="domain" description="Integrase catalytic" evidence="1">
    <location>
        <begin position="1"/>
        <end position="111"/>
    </location>
</feature>
<dbReference type="GO" id="GO:0003676">
    <property type="term" value="F:nucleic acid binding"/>
    <property type="evidence" value="ECO:0007669"/>
    <property type="project" value="InterPro"/>
</dbReference>
<proteinExistence type="predicted"/>
<dbReference type="PANTHER" id="PTHR48475:SF2">
    <property type="entry name" value="RIBONUCLEASE H"/>
    <property type="match status" value="1"/>
</dbReference>
<keyword evidence="3" id="KW-1185">Reference proteome</keyword>
<protein>
    <recommendedName>
        <fullName evidence="1">Integrase catalytic domain-containing protein</fullName>
    </recommendedName>
</protein>
<name>A0A151R8Y7_CAJCA</name>
<dbReference type="EMBL" id="KQ483950">
    <property type="protein sequence ID" value="KYP38969.1"/>
    <property type="molecule type" value="Genomic_DNA"/>
</dbReference>
<dbReference type="InterPro" id="IPR036397">
    <property type="entry name" value="RNaseH_sf"/>
</dbReference>
<accession>A0A151R8Y7</accession>
<dbReference type="InterPro" id="IPR001584">
    <property type="entry name" value="Integrase_cat-core"/>
</dbReference>
<reference evidence="2" key="1">
    <citation type="journal article" date="2012" name="Nat. Biotechnol.">
        <title>Draft genome sequence of pigeonpea (Cajanus cajan), an orphan legume crop of resource-poor farmers.</title>
        <authorList>
            <person name="Varshney R.K."/>
            <person name="Chen W."/>
            <person name="Li Y."/>
            <person name="Bharti A.K."/>
            <person name="Saxena R.K."/>
            <person name="Schlueter J.A."/>
            <person name="Donoghue M.T."/>
            <person name="Azam S."/>
            <person name="Fan G."/>
            <person name="Whaley A.M."/>
            <person name="Farmer A.D."/>
            <person name="Sheridan J."/>
            <person name="Iwata A."/>
            <person name="Tuteja R."/>
            <person name="Penmetsa R.V."/>
            <person name="Wu W."/>
            <person name="Upadhyaya H.D."/>
            <person name="Yang S.P."/>
            <person name="Shah T."/>
            <person name="Saxena K.B."/>
            <person name="Michael T."/>
            <person name="McCombie W.R."/>
            <person name="Yang B."/>
            <person name="Zhang G."/>
            <person name="Yang H."/>
            <person name="Wang J."/>
            <person name="Spillane C."/>
            <person name="Cook D.R."/>
            <person name="May G.D."/>
            <person name="Xu X."/>
            <person name="Jackson S.A."/>
        </authorList>
    </citation>
    <scope>NUCLEOTIDE SEQUENCE [LARGE SCALE GENOMIC DNA]</scope>
</reference>
<dbReference type="Gene3D" id="3.30.420.10">
    <property type="entry name" value="Ribonuclease H-like superfamily/Ribonuclease H"/>
    <property type="match status" value="1"/>
</dbReference>
<dbReference type="Proteomes" id="UP000075243">
    <property type="component" value="Unassembled WGS sequence"/>
</dbReference>
<sequence length="181" mass="20879">MSKNIVTRFGMAHVVISDNWLYCTDQKFNTFLSNLGIRHCIFLVVFTSVEHTQSNGQEEASNKVILTELRKRLGDAKGAWAEELPEVLWAYRCMPQSSTRETPFRLAYGTDAMIPVEVGEPSFQRTYFHEESNYESIGVELDVLDEVWERAQVVAEACKQRMTRRFNSNLKLRIFCEGDLV</sequence>